<evidence type="ECO:0000313" key="10">
    <source>
        <dbReference type="EMBL" id="AXK35772.1"/>
    </source>
</evidence>
<feature type="compositionally biased region" description="Low complexity" evidence="8">
    <location>
        <begin position="17"/>
        <end position="28"/>
    </location>
</feature>
<keyword evidence="5 7" id="KW-1133">Transmembrane helix</keyword>
<dbReference type="Pfam" id="PF00528">
    <property type="entry name" value="BPD_transp_1"/>
    <property type="match status" value="1"/>
</dbReference>
<feature type="transmembrane region" description="Helical" evidence="7">
    <location>
        <begin position="100"/>
        <end position="126"/>
    </location>
</feature>
<dbReference type="Gene3D" id="1.10.3720.10">
    <property type="entry name" value="MetI-like"/>
    <property type="match status" value="1"/>
</dbReference>
<feature type="transmembrane region" description="Helical" evidence="7">
    <location>
        <begin position="297"/>
        <end position="318"/>
    </location>
</feature>
<evidence type="ECO:0000256" key="2">
    <source>
        <dbReference type="ARBA" id="ARBA00022448"/>
    </source>
</evidence>
<dbReference type="InterPro" id="IPR035906">
    <property type="entry name" value="MetI-like_sf"/>
</dbReference>
<dbReference type="CDD" id="cd06261">
    <property type="entry name" value="TM_PBP2"/>
    <property type="match status" value="1"/>
</dbReference>
<evidence type="ECO:0000256" key="8">
    <source>
        <dbReference type="SAM" id="MobiDB-lite"/>
    </source>
</evidence>
<evidence type="ECO:0000256" key="3">
    <source>
        <dbReference type="ARBA" id="ARBA00022475"/>
    </source>
</evidence>
<dbReference type="EMBL" id="CP031320">
    <property type="protein sequence ID" value="AXK35772.1"/>
    <property type="molecule type" value="Genomic_DNA"/>
</dbReference>
<evidence type="ECO:0000256" key="5">
    <source>
        <dbReference type="ARBA" id="ARBA00022989"/>
    </source>
</evidence>
<feature type="transmembrane region" description="Helical" evidence="7">
    <location>
        <begin position="246"/>
        <end position="268"/>
    </location>
</feature>
<evidence type="ECO:0000313" key="11">
    <source>
        <dbReference type="Proteomes" id="UP000254425"/>
    </source>
</evidence>
<keyword evidence="11" id="KW-1185">Reference proteome</keyword>
<feature type="transmembrane region" description="Helical" evidence="7">
    <location>
        <begin position="41"/>
        <end position="60"/>
    </location>
</feature>
<organism evidence="10 11">
    <name type="scientific">Streptomyces armeniacus</name>
    <dbReference type="NCBI Taxonomy" id="83291"/>
    <lineage>
        <taxon>Bacteria</taxon>
        <taxon>Bacillati</taxon>
        <taxon>Actinomycetota</taxon>
        <taxon>Actinomycetes</taxon>
        <taxon>Kitasatosporales</taxon>
        <taxon>Streptomycetaceae</taxon>
        <taxon>Streptomyces</taxon>
    </lineage>
</organism>
<feature type="domain" description="ABC transmembrane type-1" evidence="9">
    <location>
        <begin position="101"/>
        <end position="315"/>
    </location>
</feature>
<keyword evidence="6 7" id="KW-0472">Membrane</keyword>
<dbReference type="PROSITE" id="PS50928">
    <property type="entry name" value="ABC_TM1"/>
    <property type="match status" value="1"/>
</dbReference>
<evidence type="ECO:0000256" key="1">
    <source>
        <dbReference type="ARBA" id="ARBA00004651"/>
    </source>
</evidence>
<dbReference type="InterPro" id="IPR000515">
    <property type="entry name" value="MetI-like"/>
</dbReference>
<sequence length="328" mass="35300">MSTATTPSATPAPAPASEPGKAAGTPDAAARRGRRTALLRWLFIAPALVYMAAFFGYPLVRNVLMSFQHYTPTTYFTGEAPFHGLANYRAVLDDPLFTDALWHTALFTAGSLLGQFTIGLALAVFFSRRFRLSGTVRAVLLLPWLVPMVVAAVVWRRILDQEHGVLNSALQTLGLTDGGVPWLNSPSVALLSAVLVNIWIGIPFNMVILYGGLQEIPRDLYEAAALDGAGPWRVFRSITLPMLRPVITVVLVLGFMSTVKILDLILALTSGGPADSTQTLGTVTYQMSFMRLDFGQGAVVGNVLILISAVFAVLYLYADRAGSGRTGK</sequence>
<comment type="subcellular location">
    <subcellularLocation>
        <location evidence="1 7">Cell membrane</location>
        <topology evidence="1 7">Multi-pass membrane protein</topology>
    </subcellularLocation>
</comment>
<dbReference type="GO" id="GO:0005886">
    <property type="term" value="C:plasma membrane"/>
    <property type="evidence" value="ECO:0007669"/>
    <property type="project" value="UniProtKB-SubCell"/>
</dbReference>
<feature type="transmembrane region" description="Helical" evidence="7">
    <location>
        <begin position="138"/>
        <end position="158"/>
    </location>
</feature>
<comment type="similarity">
    <text evidence="7">Belongs to the binding-protein-dependent transport system permease family.</text>
</comment>
<reference evidence="10 11" key="1">
    <citation type="submission" date="2018-07" db="EMBL/GenBank/DDBJ databases">
        <title>Draft genome of the type strain Streptomyces armeniacus ATCC 15676.</title>
        <authorList>
            <person name="Labana P."/>
            <person name="Gosse J.T."/>
            <person name="Boddy C.N."/>
        </authorList>
    </citation>
    <scope>NUCLEOTIDE SEQUENCE [LARGE SCALE GENOMIC DNA]</scope>
    <source>
        <strain evidence="10 11">ATCC 15676</strain>
    </source>
</reference>
<evidence type="ECO:0000256" key="7">
    <source>
        <dbReference type="RuleBase" id="RU363032"/>
    </source>
</evidence>
<dbReference type="SUPFAM" id="SSF161098">
    <property type="entry name" value="MetI-like"/>
    <property type="match status" value="1"/>
</dbReference>
<dbReference type="AlphaFoldDB" id="A0A345XVV6"/>
<evidence type="ECO:0000256" key="4">
    <source>
        <dbReference type="ARBA" id="ARBA00022692"/>
    </source>
</evidence>
<protein>
    <submittedName>
        <fullName evidence="10">Sugar ABC transporter permease</fullName>
    </submittedName>
</protein>
<name>A0A345XVV6_9ACTN</name>
<evidence type="ECO:0000256" key="6">
    <source>
        <dbReference type="ARBA" id="ARBA00023136"/>
    </source>
</evidence>
<keyword evidence="2 7" id="KW-0813">Transport</keyword>
<dbReference type="RefSeq" id="WP_208882182.1">
    <property type="nucleotide sequence ID" value="NZ_CP031320.1"/>
</dbReference>
<proteinExistence type="inferred from homology"/>
<dbReference type="Proteomes" id="UP000254425">
    <property type="component" value="Chromosome"/>
</dbReference>
<dbReference type="PANTHER" id="PTHR43005:SF1">
    <property type="entry name" value="SPERMIDINE_PUTRESCINE TRANSPORT SYSTEM PERMEASE PROTEIN"/>
    <property type="match status" value="1"/>
</dbReference>
<feature type="transmembrane region" description="Helical" evidence="7">
    <location>
        <begin position="188"/>
        <end position="210"/>
    </location>
</feature>
<gene>
    <name evidence="10" type="ORF">DVA86_27225</name>
</gene>
<evidence type="ECO:0000259" key="9">
    <source>
        <dbReference type="PROSITE" id="PS50928"/>
    </source>
</evidence>
<feature type="region of interest" description="Disordered" evidence="8">
    <location>
        <begin position="1"/>
        <end position="28"/>
    </location>
</feature>
<dbReference type="PANTHER" id="PTHR43005">
    <property type="entry name" value="BLR7065 PROTEIN"/>
    <property type="match status" value="1"/>
</dbReference>
<keyword evidence="3" id="KW-1003">Cell membrane</keyword>
<dbReference type="KEGG" id="sarm:DVA86_27225"/>
<accession>A0A345XVV6</accession>
<dbReference type="GO" id="GO:0055085">
    <property type="term" value="P:transmembrane transport"/>
    <property type="evidence" value="ECO:0007669"/>
    <property type="project" value="InterPro"/>
</dbReference>
<keyword evidence="4 7" id="KW-0812">Transmembrane</keyword>